<keyword evidence="9" id="KW-0969">Cilium</keyword>
<dbReference type="EMBL" id="LNYT01000007">
    <property type="protein sequence ID" value="KTD48938.1"/>
    <property type="molecule type" value="Genomic_DNA"/>
</dbReference>
<evidence type="ECO:0000256" key="3">
    <source>
        <dbReference type="ARBA" id="ARBA00022795"/>
    </source>
</evidence>
<protein>
    <recommendedName>
        <fullName evidence="2 5">Basal-body rod modification protein FlgD</fullName>
    </recommendedName>
</protein>
<reference evidence="9 10" key="1">
    <citation type="submission" date="2015-11" db="EMBL/GenBank/DDBJ databases">
        <title>Genomic analysis of 38 Legionella species identifies large and diverse effector repertoires.</title>
        <authorList>
            <person name="Burstein D."/>
            <person name="Amaro F."/>
            <person name="Zusman T."/>
            <person name="Lifshitz Z."/>
            <person name="Cohen O."/>
            <person name="Gilbert J.A."/>
            <person name="Pupko T."/>
            <person name="Shuman H.A."/>
            <person name="Segal G."/>
        </authorList>
    </citation>
    <scope>NUCLEOTIDE SEQUENCE [LARGE SCALE GENOMIC DNA]</scope>
    <source>
        <strain evidence="9 10">WA-270A-C2</strain>
    </source>
</reference>
<comment type="function">
    <text evidence="4 5">Required for flagellar hook formation. May act as a scaffolding protein.</text>
</comment>
<evidence type="ECO:0000313" key="10">
    <source>
        <dbReference type="Proteomes" id="UP000054608"/>
    </source>
</evidence>
<dbReference type="AlphaFoldDB" id="A0A0W0XWH5"/>
<dbReference type="Proteomes" id="UP000054608">
    <property type="component" value="Unassembled WGS sequence"/>
</dbReference>
<evidence type="ECO:0000256" key="5">
    <source>
        <dbReference type="RuleBase" id="RU362076"/>
    </source>
</evidence>
<dbReference type="InterPro" id="IPR025963">
    <property type="entry name" value="FLgD_Tudor"/>
</dbReference>
<feature type="domain" description="FlgD/Vpr Ig-like" evidence="7">
    <location>
        <begin position="103"/>
        <end position="173"/>
    </location>
</feature>
<sequence length="222" mass="23360">MASINGINTNVNMPGVPTTSGNQSLGQKDFLRLMIAQVRNQDPMDPKTNGDFLAQLAQFSTNDGIARMEQSISQLASSLQSNQALQASALVGRKVLIPSSTFKLGAEGEANAAVDIPAPVSNLAASIYGENGELVRTIPLGTHELGLFQFSWDGMNQKGERMPAGKYTIKVTGNFQGQEVALKTMVAANVDSVNLGQNGEGVRLNVAGIGSVALSDVRQITA</sequence>
<dbReference type="Pfam" id="PF13861">
    <property type="entry name" value="FLgD_tudor"/>
    <property type="match status" value="1"/>
</dbReference>
<feature type="region of interest" description="Disordered" evidence="6">
    <location>
        <begin position="1"/>
        <end position="22"/>
    </location>
</feature>
<evidence type="ECO:0000256" key="1">
    <source>
        <dbReference type="ARBA" id="ARBA00010577"/>
    </source>
</evidence>
<dbReference type="InterPro" id="IPR005648">
    <property type="entry name" value="FlgD"/>
</dbReference>
<dbReference type="STRING" id="458.Lrub_1289"/>
<feature type="domain" description="FlgD Tudor-like" evidence="8">
    <location>
        <begin position="82"/>
        <end position="218"/>
    </location>
</feature>
<dbReference type="Pfam" id="PF03963">
    <property type="entry name" value="FlgD"/>
    <property type="match status" value="1"/>
</dbReference>
<evidence type="ECO:0000256" key="2">
    <source>
        <dbReference type="ARBA" id="ARBA00016013"/>
    </source>
</evidence>
<organism evidence="9 10">
    <name type="scientific">Legionella rubrilucens</name>
    <dbReference type="NCBI Taxonomy" id="458"/>
    <lineage>
        <taxon>Bacteria</taxon>
        <taxon>Pseudomonadati</taxon>
        <taxon>Pseudomonadota</taxon>
        <taxon>Gammaproteobacteria</taxon>
        <taxon>Legionellales</taxon>
        <taxon>Legionellaceae</taxon>
        <taxon>Legionella</taxon>
    </lineage>
</organism>
<dbReference type="Pfam" id="PF13860">
    <property type="entry name" value="FlgD_ig"/>
    <property type="match status" value="1"/>
</dbReference>
<evidence type="ECO:0000256" key="4">
    <source>
        <dbReference type="ARBA" id="ARBA00024746"/>
    </source>
</evidence>
<keyword evidence="9" id="KW-0282">Flagellum</keyword>
<dbReference type="PATRIC" id="fig|458.5.peg.1331"/>
<dbReference type="InterPro" id="IPR025965">
    <property type="entry name" value="FlgD/Vpr_Ig-like"/>
</dbReference>
<dbReference type="Gene3D" id="2.30.30.910">
    <property type="match status" value="1"/>
</dbReference>
<evidence type="ECO:0000313" key="9">
    <source>
        <dbReference type="EMBL" id="KTD48938.1"/>
    </source>
</evidence>
<evidence type="ECO:0000259" key="8">
    <source>
        <dbReference type="Pfam" id="PF13861"/>
    </source>
</evidence>
<evidence type="ECO:0000259" key="7">
    <source>
        <dbReference type="Pfam" id="PF13860"/>
    </source>
</evidence>
<keyword evidence="3 5" id="KW-1005">Bacterial flagellum biogenesis</keyword>
<dbReference type="OrthoDB" id="9785233at2"/>
<gene>
    <name evidence="9" type="primary">flgD</name>
    <name evidence="9" type="ORF">Lrub_1289</name>
</gene>
<keyword evidence="10" id="KW-1185">Reference proteome</keyword>
<dbReference type="Gene3D" id="2.60.40.4070">
    <property type="match status" value="1"/>
</dbReference>
<proteinExistence type="inferred from homology"/>
<evidence type="ECO:0000256" key="6">
    <source>
        <dbReference type="SAM" id="MobiDB-lite"/>
    </source>
</evidence>
<comment type="caution">
    <text evidence="9">The sequence shown here is derived from an EMBL/GenBank/DDBJ whole genome shotgun (WGS) entry which is preliminary data.</text>
</comment>
<keyword evidence="9" id="KW-0966">Cell projection</keyword>
<dbReference type="GO" id="GO:0044781">
    <property type="term" value="P:bacterial-type flagellum organization"/>
    <property type="evidence" value="ECO:0007669"/>
    <property type="project" value="UniProtKB-UniRule"/>
</dbReference>
<name>A0A0W0XWH5_9GAMM</name>
<accession>A0A0W0XWH5</accession>
<comment type="similarity">
    <text evidence="1 5">Belongs to the FlgD family.</text>
</comment>